<dbReference type="EMBL" id="AF241171">
    <property type="protein sequence ID" value="AAK01534.1"/>
    <property type="molecule type" value="Genomic_DNA"/>
</dbReference>
<proteinExistence type="predicted"/>
<sequence length="17" mass="2079">MEGQRSCIMRRRVARKT</sequence>
<protein>
    <submittedName>
        <fullName evidence="1">Uncharacterized protein</fullName>
    </submittedName>
</protein>
<dbReference type="AlphaFoldDB" id="Q9APT9"/>
<evidence type="ECO:0000313" key="1">
    <source>
        <dbReference type="EMBL" id="AAK01534.1"/>
    </source>
</evidence>
<reference evidence="1" key="1">
    <citation type="journal article" date="2001" name="J. Bacteriol.">
        <title>Identification of a genomic island present in the majority of pathogenic isolates of Pseudomonas aeruginosa.</title>
        <authorList>
            <person name="Liang X."/>
            <person name="Pham X.Q."/>
            <person name="Olson M.V."/>
            <person name="Lory S."/>
        </authorList>
    </citation>
    <scope>NUCLEOTIDE SEQUENCE</scope>
</reference>
<name>Q9APT9_PSEAI</name>
<organism evidence="1">
    <name type="scientific">Pseudomonas aeruginosa</name>
    <dbReference type="NCBI Taxonomy" id="287"/>
    <lineage>
        <taxon>Bacteria</taxon>
        <taxon>Pseudomonadati</taxon>
        <taxon>Pseudomonadota</taxon>
        <taxon>Gammaproteobacteria</taxon>
        <taxon>Pseudomonadales</taxon>
        <taxon>Pseudomonadaceae</taxon>
        <taxon>Pseudomonas</taxon>
    </lineage>
</organism>
<accession>Q9APT9</accession>